<sequence length="264" mass="27315">MRGYRLLAVVAGALGAVTGVAYGLVSEQSRRARVVIGVPDAPPLRADGVYGVAGSGEGGGTPVRFAVLGDSMAAGLGVDDVTELPGVVLATGLADEVGAPVRLETYAISGSTSRDLAAQVDRVVADPPDVALVIIGANDVTTRLSIPVSAALLGAQVRRLRAAGVGVVVGTCPDLGTVRPIAEPLRSVARGWSRRLARAQRVEVERAGGVAVALGDLLAAEFRARHADYFSRDRFHPSATGYEAATSILLAPLCGVLRHEWWPR</sequence>
<dbReference type="GO" id="GO:0004622">
    <property type="term" value="F:phosphatidylcholine lysophospholipase activity"/>
    <property type="evidence" value="ECO:0007669"/>
    <property type="project" value="TreeGrafter"/>
</dbReference>
<accession>A0A543JEA5</accession>
<organism evidence="2 3">
    <name type="scientific">Saccharothrix saharensis</name>
    <dbReference type="NCBI Taxonomy" id="571190"/>
    <lineage>
        <taxon>Bacteria</taxon>
        <taxon>Bacillati</taxon>
        <taxon>Actinomycetota</taxon>
        <taxon>Actinomycetes</taxon>
        <taxon>Pseudonocardiales</taxon>
        <taxon>Pseudonocardiaceae</taxon>
        <taxon>Saccharothrix</taxon>
    </lineage>
</organism>
<dbReference type="SUPFAM" id="SSF52266">
    <property type="entry name" value="SGNH hydrolase"/>
    <property type="match status" value="1"/>
</dbReference>
<dbReference type="InterPro" id="IPR013830">
    <property type="entry name" value="SGNH_hydro"/>
</dbReference>
<dbReference type="OrthoDB" id="9804395at2"/>
<dbReference type="AlphaFoldDB" id="A0A543JEA5"/>
<dbReference type="EMBL" id="VFPP01000001">
    <property type="protein sequence ID" value="TQM81179.1"/>
    <property type="molecule type" value="Genomic_DNA"/>
</dbReference>
<evidence type="ECO:0000313" key="3">
    <source>
        <dbReference type="Proteomes" id="UP000316628"/>
    </source>
</evidence>
<reference evidence="2 3" key="1">
    <citation type="submission" date="2019-06" db="EMBL/GenBank/DDBJ databases">
        <title>Sequencing the genomes of 1000 actinobacteria strains.</title>
        <authorList>
            <person name="Klenk H.-P."/>
        </authorList>
    </citation>
    <scope>NUCLEOTIDE SEQUENCE [LARGE SCALE GENOMIC DNA]</scope>
    <source>
        <strain evidence="2 3">DSM 45456</strain>
    </source>
</reference>
<dbReference type="RefSeq" id="WP_141979178.1">
    <property type="nucleotide sequence ID" value="NZ_VFPP01000001.1"/>
</dbReference>
<dbReference type="Pfam" id="PF13472">
    <property type="entry name" value="Lipase_GDSL_2"/>
    <property type="match status" value="1"/>
</dbReference>
<dbReference type="PANTHER" id="PTHR30383">
    <property type="entry name" value="THIOESTERASE 1/PROTEASE 1/LYSOPHOSPHOLIPASE L1"/>
    <property type="match status" value="1"/>
</dbReference>
<name>A0A543JEA5_9PSEU</name>
<dbReference type="InterPro" id="IPR036514">
    <property type="entry name" value="SGNH_hydro_sf"/>
</dbReference>
<comment type="caution">
    <text evidence="2">The sequence shown here is derived from an EMBL/GenBank/DDBJ whole genome shotgun (WGS) entry which is preliminary data.</text>
</comment>
<keyword evidence="3" id="KW-1185">Reference proteome</keyword>
<gene>
    <name evidence="2" type="ORF">FHX81_3540</name>
</gene>
<feature type="domain" description="SGNH hydrolase-type esterase" evidence="1">
    <location>
        <begin position="67"/>
        <end position="244"/>
    </location>
</feature>
<evidence type="ECO:0000313" key="2">
    <source>
        <dbReference type="EMBL" id="TQM81179.1"/>
    </source>
</evidence>
<evidence type="ECO:0000259" key="1">
    <source>
        <dbReference type="Pfam" id="PF13472"/>
    </source>
</evidence>
<dbReference type="PANTHER" id="PTHR30383:SF5">
    <property type="entry name" value="SGNH HYDROLASE-TYPE ESTERASE DOMAIN-CONTAINING PROTEIN"/>
    <property type="match status" value="1"/>
</dbReference>
<dbReference type="Proteomes" id="UP000316628">
    <property type="component" value="Unassembled WGS sequence"/>
</dbReference>
<protein>
    <submittedName>
        <fullName evidence="2">Lysophospholipase L1-like esterase</fullName>
    </submittedName>
</protein>
<dbReference type="InterPro" id="IPR051532">
    <property type="entry name" value="Ester_Hydrolysis_Enzymes"/>
</dbReference>
<dbReference type="CDD" id="cd01836">
    <property type="entry name" value="FeeA_FeeB_like"/>
    <property type="match status" value="1"/>
</dbReference>
<proteinExistence type="predicted"/>
<dbReference type="Gene3D" id="3.40.50.1110">
    <property type="entry name" value="SGNH hydrolase"/>
    <property type="match status" value="1"/>
</dbReference>